<accession>A0A177IBL5</accession>
<protein>
    <recommendedName>
        <fullName evidence="2">AMIN-like domain-containing protein</fullName>
    </recommendedName>
</protein>
<dbReference type="Pfam" id="PF24837">
    <property type="entry name" value="AMIN-like"/>
    <property type="match status" value="1"/>
</dbReference>
<dbReference type="PROSITE" id="PS51257">
    <property type="entry name" value="PROKAR_LIPOPROTEIN"/>
    <property type="match status" value="1"/>
</dbReference>
<dbReference type="EMBL" id="LSTQ01000024">
    <property type="protein sequence ID" value="OAH26183.1"/>
    <property type="molecule type" value="Genomic_DNA"/>
</dbReference>
<name>A0A177IBL5_9CORY</name>
<evidence type="ECO:0000313" key="3">
    <source>
        <dbReference type="EMBL" id="OAH26183.1"/>
    </source>
</evidence>
<dbReference type="OrthoDB" id="3393679at2"/>
<proteinExistence type="predicted"/>
<feature type="domain" description="AMIN-like" evidence="2">
    <location>
        <begin position="62"/>
        <end position="185"/>
    </location>
</feature>
<dbReference type="Proteomes" id="UP000076947">
    <property type="component" value="Unassembled WGS sequence"/>
</dbReference>
<keyword evidence="4" id="KW-1185">Reference proteome</keyword>
<evidence type="ECO:0000313" key="4">
    <source>
        <dbReference type="Proteomes" id="UP000076947"/>
    </source>
</evidence>
<comment type="caution">
    <text evidence="3">The sequence shown here is derived from an EMBL/GenBank/DDBJ whole genome shotgun (WGS) entry which is preliminary data.</text>
</comment>
<feature type="chain" id="PRO_5043136900" description="AMIN-like domain-containing protein" evidence="1">
    <location>
        <begin position="22"/>
        <end position="186"/>
    </location>
</feature>
<reference evidence="4" key="1">
    <citation type="submission" date="2016-02" db="EMBL/GenBank/DDBJ databases">
        <authorList>
            <person name="Kaur G."/>
            <person name="Nair G.R."/>
            <person name="Mayilraj S."/>
        </authorList>
    </citation>
    <scope>NUCLEOTIDE SEQUENCE [LARGE SCALE GENOMIC DNA]</scope>
    <source>
        <strain evidence="4">GA-15</strain>
    </source>
</reference>
<evidence type="ECO:0000256" key="1">
    <source>
        <dbReference type="SAM" id="SignalP"/>
    </source>
</evidence>
<dbReference type="AlphaFoldDB" id="A0A177IBL5"/>
<evidence type="ECO:0000259" key="2">
    <source>
        <dbReference type="Pfam" id="PF24837"/>
    </source>
</evidence>
<dbReference type="RefSeq" id="WP_066840553.1">
    <property type="nucleotide sequence ID" value="NZ_CAJUDP010000054.1"/>
</dbReference>
<sequence length="186" mass="20304">MNKSLRAVPALLLTTSLTLCACSVEGKDQVTMAASTKSGISPLGDTNIAMKTSRPNKPAQLLVTDVRLGIHDSFERVVLDLDGNGDPGWFIDYTDKPMQQGSGALVQHDGRITLNVNIDGTVYPHELNMEDPELHTVSSQGGFISQVISTGTYEGRSQFFICLDEARPYSVQVLEDPKRIVIDILR</sequence>
<gene>
    <name evidence="3" type="ORF">AYJ05_00640</name>
</gene>
<keyword evidence="1" id="KW-0732">Signal</keyword>
<dbReference type="InterPro" id="IPR056303">
    <property type="entry name" value="AMIN-like"/>
</dbReference>
<feature type="signal peptide" evidence="1">
    <location>
        <begin position="1"/>
        <end position="21"/>
    </location>
</feature>
<organism evidence="3 4">
    <name type="scientific">Corynebacterium stationis</name>
    <dbReference type="NCBI Taxonomy" id="1705"/>
    <lineage>
        <taxon>Bacteria</taxon>
        <taxon>Bacillati</taxon>
        <taxon>Actinomycetota</taxon>
        <taxon>Actinomycetes</taxon>
        <taxon>Mycobacteriales</taxon>
        <taxon>Corynebacteriaceae</taxon>
        <taxon>Corynebacterium</taxon>
    </lineage>
</organism>
<dbReference type="STRING" id="1705.CA21670_02125"/>